<dbReference type="PANTHER" id="PTHR22893:SF91">
    <property type="entry name" value="NADPH DEHYDROGENASE 2-RELATED"/>
    <property type="match status" value="1"/>
</dbReference>
<keyword evidence="3" id="KW-1185">Reference proteome</keyword>
<dbReference type="GO" id="GO:0016491">
    <property type="term" value="F:oxidoreductase activity"/>
    <property type="evidence" value="ECO:0007669"/>
    <property type="project" value="InterPro"/>
</dbReference>
<dbReference type="EMBL" id="ML769414">
    <property type="protein sequence ID" value="KAE9404740.1"/>
    <property type="molecule type" value="Genomic_DNA"/>
</dbReference>
<dbReference type="GO" id="GO:0010181">
    <property type="term" value="F:FMN binding"/>
    <property type="evidence" value="ECO:0007669"/>
    <property type="project" value="InterPro"/>
</dbReference>
<evidence type="ECO:0000313" key="3">
    <source>
        <dbReference type="Proteomes" id="UP000799118"/>
    </source>
</evidence>
<dbReference type="InterPro" id="IPR001155">
    <property type="entry name" value="OxRdtase_FMN_N"/>
</dbReference>
<evidence type="ECO:0000259" key="1">
    <source>
        <dbReference type="Pfam" id="PF00724"/>
    </source>
</evidence>
<dbReference type="Proteomes" id="UP000799118">
    <property type="component" value="Unassembled WGS sequence"/>
</dbReference>
<dbReference type="SUPFAM" id="SSF51395">
    <property type="entry name" value="FMN-linked oxidoreductases"/>
    <property type="match status" value="1"/>
</dbReference>
<organism evidence="2 3">
    <name type="scientific">Gymnopus androsaceus JB14</name>
    <dbReference type="NCBI Taxonomy" id="1447944"/>
    <lineage>
        <taxon>Eukaryota</taxon>
        <taxon>Fungi</taxon>
        <taxon>Dikarya</taxon>
        <taxon>Basidiomycota</taxon>
        <taxon>Agaricomycotina</taxon>
        <taxon>Agaricomycetes</taxon>
        <taxon>Agaricomycetidae</taxon>
        <taxon>Agaricales</taxon>
        <taxon>Marasmiineae</taxon>
        <taxon>Omphalotaceae</taxon>
        <taxon>Gymnopus</taxon>
    </lineage>
</organism>
<evidence type="ECO:0000313" key="2">
    <source>
        <dbReference type="EMBL" id="KAE9404740.1"/>
    </source>
</evidence>
<dbReference type="Gene3D" id="3.20.20.70">
    <property type="entry name" value="Aldolase class I"/>
    <property type="match status" value="1"/>
</dbReference>
<name>A0A6A4I4A3_9AGAR</name>
<dbReference type="OrthoDB" id="276546at2759"/>
<feature type="domain" description="NADH:flavin oxidoreductase/NADH oxidase N-terminal" evidence="1">
    <location>
        <begin position="10"/>
        <end position="109"/>
    </location>
</feature>
<dbReference type="InterPro" id="IPR013785">
    <property type="entry name" value="Aldolase_TIM"/>
</dbReference>
<gene>
    <name evidence="2" type="ORF">BT96DRAFT_813232</name>
</gene>
<protein>
    <recommendedName>
        <fullName evidence="1">NADH:flavin oxidoreductase/NADH oxidase N-terminal domain-containing protein</fullName>
    </recommendedName>
</protein>
<reference evidence="2" key="1">
    <citation type="journal article" date="2019" name="Environ. Microbiol.">
        <title>Fungal ecological strategies reflected in gene transcription - a case study of two litter decomposers.</title>
        <authorList>
            <person name="Barbi F."/>
            <person name="Kohler A."/>
            <person name="Barry K."/>
            <person name="Baskaran P."/>
            <person name="Daum C."/>
            <person name="Fauchery L."/>
            <person name="Ihrmark K."/>
            <person name="Kuo A."/>
            <person name="LaButti K."/>
            <person name="Lipzen A."/>
            <person name="Morin E."/>
            <person name="Grigoriev I.V."/>
            <person name="Henrissat B."/>
            <person name="Lindahl B."/>
            <person name="Martin F."/>
        </authorList>
    </citation>
    <scope>NUCLEOTIDE SEQUENCE</scope>
    <source>
        <strain evidence="2">JB14</strain>
    </source>
</reference>
<dbReference type="Pfam" id="PF00724">
    <property type="entry name" value="Oxidored_FMN"/>
    <property type="match status" value="1"/>
</dbReference>
<sequence>MKDPKPTFKHLVQEIKKAHPALSYIHVVEPRVDGLELRDEIPQYENNDFIREIRTQEGNARWLISAGGYDRESAIKTAEKIKGELIAFGRPFLANPDLPYRLEHDIPLNKPDRTKFYVPTRPHQRDTLVVRLC</sequence>
<dbReference type="AlphaFoldDB" id="A0A6A4I4A3"/>
<accession>A0A6A4I4A3</accession>
<proteinExistence type="predicted"/>
<dbReference type="InterPro" id="IPR045247">
    <property type="entry name" value="Oye-like"/>
</dbReference>
<dbReference type="PANTHER" id="PTHR22893">
    <property type="entry name" value="NADH OXIDOREDUCTASE-RELATED"/>
    <property type="match status" value="1"/>
</dbReference>